<gene>
    <name evidence="1" type="ORF">A4A49_37027</name>
</gene>
<evidence type="ECO:0000313" key="2">
    <source>
        <dbReference type="Proteomes" id="UP000187609"/>
    </source>
</evidence>
<dbReference type="Gramene" id="OIT20687">
    <property type="protein sequence ID" value="OIT20687"/>
    <property type="gene ID" value="A4A49_37027"/>
</dbReference>
<proteinExistence type="predicted"/>
<dbReference type="AlphaFoldDB" id="A0A1J6KFK6"/>
<organism evidence="1 2">
    <name type="scientific">Nicotiana attenuata</name>
    <name type="common">Coyote tobacco</name>
    <dbReference type="NCBI Taxonomy" id="49451"/>
    <lineage>
        <taxon>Eukaryota</taxon>
        <taxon>Viridiplantae</taxon>
        <taxon>Streptophyta</taxon>
        <taxon>Embryophyta</taxon>
        <taxon>Tracheophyta</taxon>
        <taxon>Spermatophyta</taxon>
        <taxon>Magnoliopsida</taxon>
        <taxon>eudicotyledons</taxon>
        <taxon>Gunneridae</taxon>
        <taxon>Pentapetalae</taxon>
        <taxon>asterids</taxon>
        <taxon>lamiids</taxon>
        <taxon>Solanales</taxon>
        <taxon>Solanaceae</taxon>
        <taxon>Nicotianoideae</taxon>
        <taxon>Nicotianeae</taxon>
        <taxon>Nicotiana</taxon>
    </lineage>
</organism>
<evidence type="ECO:0000313" key="1">
    <source>
        <dbReference type="EMBL" id="OIT20687.1"/>
    </source>
</evidence>
<comment type="caution">
    <text evidence="1">The sequence shown here is derived from an EMBL/GenBank/DDBJ whole genome shotgun (WGS) entry which is preliminary data.</text>
</comment>
<protein>
    <submittedName>
        <fullName evidence="1">Uncharacterized protein</fullName>
    </submittedName>
</protein>
<dbReference type="EMBL" id="MJEQ01005006">
    <property type="protein sequence ID" value="OIT20687.1"/>
    <property type="molecule type" value="Genomic_DNA"/>
</dbReference>
<name>A0A1J6KFK6_NICAT</name>
<accession>A0A1J6KFK6</accession>
<dbReference type="Proteomes" id="UP000187609">
    <property type="component" value="Unassembled WGS sequence"/>
</dbReference>
<reference evidence="1" key="1">
    <citation type="submission" date="2016-11" db="EMBL/GenBank/DDBJ databases">
        <title>The genome of Nicotiana attenuata.</title>
        <authorList>
            <person name="Xu S."/>
            <person name="Brockmoeller T."/>
            <person name="Gaquerel E."/>
            <person name="Navarro A."/>
            <person name="Kuhl H."/>
            <person name="Gase K."/>
            <person name="Ling Z."/>
            <person name="Zhou W."/>
            <person name="Kreitzer C."/>
            <person name="Stanke M."/>
            <person name="Tang H."/>
            <person name="Lyons E."/>
            <person name="Pandey P."/>
            <person name="Pandey S.P."/>
            <person name="Timmermann B."/>
            <person name="Baldwin I.T."/>
        </authorList>
    </citation>
    <scope>NUCLEOTIDE SEQUENCE [LARGE SCALE GENOMIC DNA]</scope>
    <source>
        <strain evidence="1">UT</strain>
    </source>
</reference>
<keyword evidence="2" id="KW-1185">Reference proteome</keyword>
<sequence>MCLESKPKVGDSKTYLGTMQMDHGGNKKSCADMVEEDDELQSDGTISDLEDAPSRGVKFANKAGTMERSHIGSGSMNRMLEKLLDLVKSWGDSIQEQGEASDGQRIEAIITIRPK</sequence>